<protein>
    <submittedName>
        <fullName evidence="1">Uncharacterized protein</fullName>
    </submittedName>
</protein>
<keyword evidence="2" id="KW-1185">Reference proteome</keyword>
<sequence length="53" mass="5964">MRSRLLINIVLTFFGLGYKTNKPEAYISSRIIVKHIASVATYCSVIKEGIKYG</sequence>
<name>A0ABQ2QZU7_9GAMM</name>
<proteinExistence type="predicted"/>
<organism evidence="1 2">
    <name type="scientific">Shewanella litoralis</name>
    <dbReference type="NCBI Taxonomy" id="2282700"/>
    <lineage>
        <taxon>Bacteria</taxon>
        <taxon>Pseudomonadati</taxon>
        <taxon>Pseudomonadota</taxon>
        <taxon>Gammaproteobacteria</taxon>
        <taxon>Alteromonadales</taxon>
        <taxon>Shewanellaceae</taxon>
        <taxon>Shewanella</taxon>
    </lineage>
</organism>
<dbReference type="Proteomes" id="UP000619118">
    <property type="component" value="Unassembled WGS sequence"/>
</dbReference>
<gene>
    <name evidence="1" type="ORF">GCM10009411_04220</name>
</gene>
<accession>A0ABQ2QZU7</accession>
<comment type="caution">
    <text evidence="1">The sequence shown here is derived from an EMBL/GenBank/DDBJ whole genome shotgun (WGS) entry which is preliminary data.</text>
</comment>
<evidence type="ECO:0000313" key="2">
    <source>
        <dbReference type="Proteomes" id="UP000619118"/>
    </source>
</evidence>
<dbReference type="EMBL" id="BMQX01000002">
    <property type="protein sequence ID" value="GGQ06470.1"/>
    <property type="molecule type" value="Genomic_DNA"/>
</dbReference>
<evidence type="ECO:0000313" key="1">
    <source>
        <dbReference type="EMBL" id="GGQ06470.1"/>
    </source>
</evidence>
<reference evidence="2" key="1">
    <citation type="journal article" date="2019" name="Int. J. Syst. Evol. Microbiol.">
        <title>The Global Catalogue of Microorganisms (GCM) 10K type strain sequencing project: providing services to taxonomists for standard genome sequencing and annotation.</title>
        <authorList>
            <consortium name="The Broad Institute Genomics Platform"/>
            <consortium name="The Broad Institute Genome Sequencing Center for Infectious Disease"/>
            <person name="Wu L."/>
            <person name="Ma J."/>
        </authorList>
    </citation>
    <scope>NUCLEOTIDE SEQUENCE [LARGE SCALE GENOMIC DNA]</scope>
    <source>
        <strain evidence="2">JCM 32306</strain>
    </source>
</reference>